<evidence type="ECO:0000259" key="17">
    <source>
        <dbReference type="Pfam" id="PF00294"/>
    </source>
</evidence>
<keyword evidence="5 16" id="KW-0808">Transferase</keyword>
<comment type="subunit">
    <text evidence="4 16">Homodimer.</text>
</comment>
<dbReference type="InterPro" id="IPR011914">
    <property type="entry name" value="RfaE_dom_II"/>
</dbReference>
<feature type="binding site" evidence="16">
    <location>
        <begin position="196"/>
        <end position="199"/>
    </location>
    <ligand>
        <name>ATP</name>
        <dbReference type="ChEBI" id="CHEBI:30616"/>
    </ligand>
</feature>
<evidence type="ECO:0000256" key="10">
    <source>
        <dbReference type="ARBA" id="ARBA00023268"/>
    </source>
</evidence>
<comment type="pathway">
    <text evidence="3">Bacterial outer membrane biogenesis; LPS core biosynthesis.</text>
</comment>
<dbReference type="Pfam" id="PF01467">
    <property type="entry name" value="CTP_transf_like"/>
    <property type="match status" value="1"/>
</dbReference>
<feature type="active site" evidence="16">
    <location>
        <position position="263"/>
    </location>
</feature>
<dbReference type="InterPro" id="IPR011913">
    <property type="entry name" value="RfaE_dom_I"/>
</dbReference>
<evidence type="ECO:0000256" key="8">
    <source>
        <dbReference type="ARBA" id="ARBA00022777"/>
    </source>
</evidence>
<comment type="catalytic activity">
    <reaction evidence="13 16">
        <text>D-glycero-beta-D-manno-heptose 7-phosphate + ATP = D-glycero-beta-D-manno-heptose 1,7-bisphosphate + ADP + H(+)</text>
        <dbReference type="Rhea" id="RHEA:27473"/>
        <dbReference type="ChEBI" id="CHEBI:15378"/>
        <dbReference type="ChEBI" id="CHEBI:30616"/>
        <dbReference type="ChEBI" id="CHEBI:60204"/>
        <dbReference type="ChEBI" id="CHEBI:60208"/>
        <dbReference type="ChEBI" id="CHEBI:456216"/>
        <dbReference type="EC" id="2.7.1.167"/>
    </reaction>
</comment>
<name>A0A380MM56_9GAMM</name>
<dbReference type="GO" id="GO:0033786">
    <property type="term" value="F:heptose-1-phosphate adenylyltransferase activity"/>
    <property type="evidence" value="ECO:0007669"/>
    <property type="project" value="UniProtKB-UniRule"/>
</dbReference>
<dbReference type="SUPFAM" id="SSF53613">
    <property type="entry name" value="Ribokinase-like"/>
    <property type="match status" value="1"/>
</dbReference>
<dbReference type="UniPathway" id="UPA00356">
    <property type="reaction ID" value="UER00437"/>
</dbReference>
<evidence type="ECO:0000256" key="3">
    <source>
        <dbReference type="ARBA" id="ARBA00004713"/>
    </source>
</evidence>
<dbReference type="NCBIfam" id="TIGR00125">
    <property type="entry name" value="cyt_tran_rel"/>
    <property type="match status" value="1"/>
</dbReference>
<dbReference type="HAMAP" id="MF_01603">
    <property type="entry name" value="HldE"/>
    <property type="match status" value="1"/>
</dbReference>
<dbReference type="Gene3D" id="3.40.1190.20">
    <property type="match status" value="1"/>
</dbReference>
<evidence type="ECO:0000256" key="15">
    <source>
        <dbReference type="ARBA" id="ARBA00061122"/>
    </source>
</evidence>
<dbReference type="InterPro" id="IPR029056">
    <property type="entry name" value="Ribokinase-like"/>
</dbReference>
<feature type="domain" description="Carbohydrate kinase PfkB" evidence="17">
    <location>
        <begin position="14"/>
        <end position="303"/>
    </location>
</feature>
<dbReference type="InterPro" id="IPR002173">
    <property type="entry name" value="Carboh/pur_kinase_PfkB_CS"/>
</dbReference>
<comment type="similarity">
    <text evidence="15 16">In the C-terminal section; belongs to the cytidylyltransferase family.</text>
</comment>
<dbReference type="NCBIfam" id="NF008454">
    <property type="entry name" value="PRK11316.1"/>
    <property type="match status" value="1"/>
</dbReference>
<evidence type="ECO:0000256" key="11">
    <source>
        <dbReference type="ARBA" id="ARBA00023277"/>
    </source>
</evidence>
<gene>
    <name evidence="16 19" type="primary">hldE</name>
    <name evidence="19" type="ORF">NCTC13337_00353</name>
</gene>
<protein>
    <recommendedName>
        <fullName evidence="16">Bifunctional protein HldE</fullName>
    </recommendedName>
    <domain>
        <recommendedName>
            <fullName evidence="16">D-beta-D-heptose 7-phosphate kinase</fullName>
            <ecNumber evidence="16">2.7.1.167</ecNumber>
        </recommendedName>
        <alternativeName>
            <fullName evidence="16">D-beta-D-heptose 7-phosphotransferase</fullName>
        </alternativeName>
        <alternativeName>
            <fullName evidence="16">D-glycero-beta-D-manno-heptose-7-phosphate kinase</fullName>
        </alternativeName>
    </domain>
    <domain>
        <recommendedName>
            <fullName evidence="16">D-beta-D-heptose 1-phosphate adenylyltransferase</fullName>
            <ecNumber evidence="16">2.7.7.70</ecNumber>
        </recommendedName>
        <alternativeName>
            <fullName evidence="16">D-glycero-beta-D-manno-heptose 1-phosphate adenylyltransferase</fullName>
        </alternativeName>
    </domain>
</protein>
<keyword evidence="10 16" id="KW-0511">Multifunctional enzyme</keyword>
<dbReference type="SUPFAM" id="SSF52374">
    <property type="entry name" value="Nucleotidylyl transferase"/>
    <property type="match status" value="1"/>
</dbReference>
<dbReference type="RefSeq" id="WP_072576658.1">
    <property type="nucleotide sequence ID" value="NZ_LWHB01000090.1"/>
</dbReference>
<dbReference type="EC" id="2.7.1.167" evidence="16"/>
<comment type="function">
    <text evidence="1 16">Catalyzes the phosphorylation of D-glycero-D-manno-heptose 7-phosphate at the C-1 position to selectively form D-glycero-beta-D-manno-heptose-1,7-bisphosphate.</text>
</comment>
<dbReference type="GO" id="GO:0005524">
    <property type="term" value="F:ATP binding"/>
    <property type="evidence" value="ECO:0007669"/>
    <property type="project" value="UniProtKB-UniRule"/>
</dbReference>
<dbReference type="Gene3D" id="3.40.50.620">
    <property type="entry name" value="HUPs"/>
    <property type="match status" value="1"/>
</dbReference>
<evidence type="ECO:0000256" key="7">
    <source>
        <dbReference type="ARBA" id="ARBA00022741"/>
    </source>
</evidence>
<dbReference type="Pfam" id="PF00294">
    <property type="entry name" value="PfkB"/>
    <property type="match status" value="1"/>
</dbReference>
<evidence type="ECO:0000313" key="20">
    <source>
        <dbReference type="Proteomes" id="UP000254601"/>
    </source>
</evidence>
<dbReference type="OrthoDB" id="9802794at2"/>
<dbReference type="FunFam" id="3.40.50.620:FF:000028">
    <property type="entry name" value="Bifunctional protein HldE"/>
    <property type="match status" value="1"/>
</dbReference>
<keyword evidence="9 16" id="KW-0067">ATP-binding</keyword>
<dbReference type="GO" id="GO:0009244">
    <property type="term" value="P:lipopolysaccharide core region biosynthetic process"/>
    <property type="evidence" value="ECO:0007669"/>
    <property type="project" value="UniProtKB-UniPathway"/>
</dbReference>
<feature type="region of interest" description="Ribokinase" evidence="16">
    <location>
        <begin position="1"/>
        <end position="315"/>
    </location>
</feature>
<dbReference type="InterPro" id="IPR014729">
    <property type="entry name" value="Rossmann-like_a/b/a_fold"/>
</dbReference>
<evidence type="ECO:0000256" key="6">
    <source>
        <dbReference type="ARBA" id="ARBA00022695"/>
    </source>
</evidence>
<reference evidence="19 20" key="1">
    <citation type="submission" date="2018-06" db="EMBL/GenBank/DDBJ databases">
        <authorList>
            <consortium name="Pathogen Informatics"/>
            <person name="Doyle S."/>
        </authorList>
    </citation>
    <scope>NUCLEOTIDE SEQUENCE [LARGE SCALE GENOMIC DNA]</scope>
    <source>
        <strain evidence="19 20">NCTC13337</strain>
    </source>
</reference>
<comment type="pathway">
    <text evidence="16">Nucleotide-sugar biosynthesis; ADP-L-glycero-beta-D-manno-heptose biosynthesis; ADP-L-glycero-beta-D-manno-heptose from D-glycero-beta-D-manno-heptose 7-phosphate: step 3/4.</text>
</comment>
<keyword evidence="8 16" id="KW-0418">Kinase</keyword>
<evidence type="ECO:0000256" key="5">
    <source>
        <dbReference type="ARBA" id="ARBA00022679"/>
    </source>
</evidence>
<dbReference type="CDD" id="cd01172">
    <property type="entry name" value="RfaE_like"/>
    <property type="match status" value="1"/>
</dbReference>
<keyword evidence="7 16" id="KW-0547">Nucleotide-binding</keyword>
<keyword evidence="11 16" id="KW-0119">Carbohydrate metabolism</keyword>
<keyword evidence="20" id="KW-1185">Reference proteome</keyword>
<organism evidence="19 20">
    <name type="scientific">Suttonella ornithocola</name>
    <dbReference type="NCBI Taxonomy" id="279832"/>
    <lineage>
        <taxon>Bacteria</taxon>
        <taxon>Pseudomonadati</taxon>
        <taxon>Pseudomonadota</taxon>
        <taxon>Gammaproteobacteria</taxon>
        <taxon>Cardiobacteriales</taxon>
        <taxon>Cardiobacteriaceae</taxon>
        <taxon>Suttonella</taxon>
    </lineage>
</organism>
<comment type="similarity">
    <text evidence="14 16">In the N-terminal section; belongs to the carbohydrate kinase PfkB family.</text>
</comment>
<evidence type="ECO:0000256" key="1">
    <source>
        <dbReference type="ARBA" id="ARBA00002319"/>
    </source>
</evidence>
<dbReference type="EMBL" id="UHIC01000001">
    <property type="protein sequence ID" value="SUO93690.1"/>
    <property type="molecule type" value="Genomic_DNA"/>
</dbReference>
<dbReference type="NCBIfam" id="TIGR02199">
    <property type="entry name" value="rfaE_dom_II"/>
    <property type="match status" value="1"/>
</dbReference>
<dbReference type="InterPro" id="IPR023030">
    <property type="entry name" value="Bifunc_HldE"/>
</dbReference>
<evidence type="ECO:0000256" key="13">
    <source>
        <dbReference type="ARBA" id="ARBA00052873"/>
    </source>
</evidence>
<evidence type="ECO:0000256" key="16">
    <source>
        <dbReference type="HAMAP-Rule" id="MF_01603"/>
    </source>
</evidence>
<evidence type="ECO:0000256" key="2">
    <source>
        <dbReference type="ARBA" id="ARBA00003753"/>
    </source>
</evidence>
<accession>A0A380MM56</accession>
<evidence type="ECO:0000313" key="19">
    <source>
        <dbReference type="EMBL" id="SUO93690.1"/>
    </source>
</evidence>
<dbReference type="PANTHER" id="PTHR46969">
    <property type="entry name" value="BIFUNCTIONAL PROTEIN HLDE"/>
    <property type="match status" value="1"/>
</dbReference>
<proteinExistence type="inferred from homology"/>
<feature type="domain" description="Cytidyltransferase-like" evidence="18">
    <location>
        <begin position="343"/>
        <end position="434"/>
    </location>
</feature>
<dbReference type="GO" id="GO:0016773">
    <property type="term" value="F:phosphotransferase activity, alcohol group as acceptor"/>
    <property type="evidence" value="ECO:0007669"/>
    <property type="project" value="InterPro"/>
</dbReference>
<dbReference type="PROSITE" id="PS00583">
    <property type="entry name" value="PFKB_KINASES_1"/>
    <property type="match status" value="1"/>
</dbReference>
<comment type="catalytic activity">
    <reaction evidence="12 16">
        <text>D-glycero-beta-D-manno-heptose 1-phosphate + ATP + H(+) = ADP-D-glycero-beta-D-manno-heptose + diphosphate</text>
        <dbReference type="Rhea" id="RHEA:27465"/>
        <dbReference type="ChEBI" id="CHEBI:15378"/>
        <dbReference type="ChEBI" id="CHEBI:30616"/>
        <dbReference type="ChEBI" id="CHEBI:33019"/>
        <dbReference type="ChEBI" id="CHEBI:59967"/>
        <dbReference type="ChEBI" id="CHEBI:61593"/>
        <dbReference type="EC" id="2.7.7.70"/>
    </reaction>
</comment>
<dbReference type="GO" id="GO:0097171">
    <property type="term" value="P:ADP-L-glycero-beta-D-manno-heptose biosynthetic process"/>
    <property type="evidence" value="ECO:0007669"/>
    <property type="project" value="UniProtKB-UniPathway"/>
</dbReference>
<dbReference type="InterPro" id="IPR011611">
    <property type="entry name" value="PfkB_dom"/>
</dbReference>
<sequence length="475" mass="50940">MSKQRITPDFKAARVLVVGDVMLDRNWSGAAQRISPEAPVPVVNIETCCDTLGGAANVAMNIATLGGQVSLCGLIGEDEAGANIRQFLKLAAIGDLLHTITLPTITKLRVLSRHQQLIRLDFESKAYANFSEQLLPSFHQALETHDIVVFSDYAKGALARISSMIALAKAAGKTILVDPKGQDFHRYQGADLLTPNRSELEAIVGCVTEDNLVEKARQCLLEIGVKALLVTLSEKGMCYIDAHQVQTLPATAREVFDVTGAGDTVIATVAAALSAQYPLETAIHFANAAAGVAVGKLGTATVSPLELRAALEPERARSHGFVSQSELSELLDSARARGQKIVMTNGCFDILHAGHVTYLEEAKALGDRLVVAVNTDESVRRLKGADRPANTLESRAQVLAALQSVDWVVAFEEDTPAALIEAVNPDVLVKGGDNQIENIPGAQWVLEQGGEVKILSYVDGFSTTKTLSKYLQQER</sequence>
<evidence type="ECO:0000256" key="4">
    <source>
        <dbReference type="ARBA" id="ARBA00011738"/>
    </source>
</evidence>
<dbReference type="UniPathway" id="UPA00958"/>
<dbReference type="PANTHER" id="PTHR46969:SF1">
    <property type="entry name" value="BIFUNCTIONAL PROTEIN HLDE"/>
    <property type="match status" value="1"/>
</dbReference>
<evidence type="ECO:0000259" key="18">
    <source>
        <dbReference type="Pfam" id="PF01467"/>
    </source>
</evidence>
<dbReference type="GO" id="GO:0033785">
    <property type="term" value="F:heptose 7-phosphate kinase activity"/>
    <property type="evidence" value="ECO:0007669"/>
    <property type="project" value="UniProtKB-UniRule"/>
</dbReference>
<dbReference type="EC" id="2.7.7.70" evidence="16"/>
<evidence type="ECO:0000256" key="9">
    <source>
        <dbReference type="ARBA" id="ARBA00022840"/>
    </source>
</evidence>
<evidence type="ECO:0000256" key="12">
    <source>
        <dbReference type="ARBA" id="ARBA00047428"/>
    </source>
</evidence>
<keyword evidence="6 16" id="KW-0548">Nucleotidyltransferase</keyword>
<comment type="function">
    <text evidence="2 16">Catalyzes the ADP transfer from ATP to D-glycero-beta-D-manno-heptose 1-phosphate, yielding ADP-D-glycero-beta-D-manno-heptose.</text>
</comment>
<dbReference type="NCBIfam" id="TIGR02198">
    <property type="entry name" value="rfaE_dom_I"/>
    <property type="match status" value="1"/>
</dbReference>
<comment type="pathway">
    <text evidence="16">Nucleotide-sugar biosynthesis; ADP-L-glycero-beta-D-manno-heptose biosynthesis; ADP-L-glycero-beta-D-manno-heptose from D-glycero-beta-D-manno-heptose 7-phosphate: step 1/4.</text>
</comment>
<dbReference type="AlphaFoldDB" id="A0A380MM56"/>
<dbReference type="Proteomes" id="UP000254601">
    <property type="component" value="Unassembled WGS sequence"/>
</dbReference>
<dbReference type="InterPro" id="IPR004821">
    <property type="entry name" value="Cyt_trans-like"/>
</dbReference>
<dbReference type="GO" id="GO:0005829">
    <property type="term" value="C:cytosol"/>
    <property type="evidence" value="ECO:0007669"/>
    <property type="project" value="TreeGrafter"/>
</dbReference>
<feature type="region of interest" description="Cytidylyltransferase" evidence="16">
    <location>
        <begin position="343"/>
        <end position="475"/>
    </location>
</feature>
<evidence type="ECO:0000256" key="14">
    <source>
        <dbReference type="ARBA" id="ARBA00060955"/>
    </source>
</evidence>
<dbReference type="FunFam" id="3.40.1190.20:FF:000002">
    <property type="entry name" value="Bifunctional protein HldE"/>
    <property type="match status" value="1"/>
</dbReference>